<evidence type="ECO:0000259" key="7">
    <source>
        <dbReference type="Pfam" id="PF22725"/>
    </source>
</evidence>
<evidence type="ECO:0000259" key="6">
    <source>
        <dbReference type="Pfam" id="PF01408"/>
    </source>
</evidence>
<evidence type="ECO:0000313" key="8">
    <source>
        <dbReference type="EMBL" id="ETO08936.1"/>
    </source>
</evidence>
<dbReference type="EC" id="1.1.1.179" evidence="3"/>
<dbReference type="OrthoDB" id="2129491at2759"/>
<evidence type="ECO:0000256" key="1">
    <source>
        <dbReference type="ARBA" id="ARBA00010928"/>
    </source>
</evidence>
<dbReference type="Gene3D" id="3.30.360.10">
    <property type="entry name" value="Dihydrodipicolinate Reductase, domain 2"/>
    <property type="match status" value="1"/>
</dbReference>
<gene>
    <name evidence="8" type="ORF">RFI_28453</name>
</gene>
<evidence type="ECO:0000256" key="3">
    <source>
        <dbReference type="ARBA" id="ARBA00038984"/>
    </source>
</evidence>
<dbReference type="GO" id="GO:0000166">
    <property type="term" value="F:nucleotide binding"/>
    <property type="evidence" value="ECO:0007669"/>
    <property type="project" value="InterPro"/>
</dbReference>
<comment type="caution">
    <text evidence="8">The sequence shown here is derived from an EMBL/GenBank/DDBJ whole genome shotgun (WGS) entry which is preliminary data.</text>
</comment>
<keyword evidence="9" id="KW-1185">Reference proteome</keyword>
<evidence type="ECO:0000313" key="9">
    <source>
        <dbReference type="Proteomes" id="UP000023152"/>
    </source>
</evidence>
<comment type="similarity">
    <text evidence="1">Belongs to the Gfo/Idh/MocA family.</text>
</comment>
<dbReference type="InterPro" id="IPR036291">
    <property type="entry name" value="NAD(P)-bd_dom_sf"/>
</dbReference>
<dbReference type="OMA" id="WAGRISH"/>
<name>X6M5P8_RETFI</name>
<evidence type="ECO:0000256" key="5">
    <source>
        <dbReference type="ARBA" id="ARBA00049233"/>
    </source>
</evidence>
<evidence type="ECO:0000256" key="4">
    <source>
        <dbReference type="ARBA" id="ARBA00042988"/>
    </source>
</evidence>
<dbReference type="EMBL" id="ASPP01024534">
    <property type="protein sequence ID" value="ETO08936.1"/>
    <property type="molecule type" value="Genomic_DNA"/>
</dbReference>
<dbReference type="InterPro" id="IPR050984">
    <property type="entry name" value="Gfo/Idh/MocA_domain"/>
</dbReference>
<dbReference type="Pfam" id="PF22725">
    <property type="entry name" value="GFO_IDH_MocA_C3"/>
    <property type="match status" value="1"/>
</dbReference>
<sequence length="267" mass="30493">MSASQGQKKIYRWGIIGCGKISNDFALNLLKHDQCRLVACASRDQSAEEFAKKLGVKKAYRGYENLFADEEIDCVYVGTIHPTHKENVIKALKAGKHVVVEEKECDKESILNKYKKKKKRNQLGMNSKEMKECIAAARENKRYLLEGVWTRFFPAVQQSREWFNEGVIGELVCFEGNFGVQMESPSATSRLWTNHLGGGALLDLGIYTLHHLPLWFGERYPTRIVAAGLVGKKKKKIKIFRICGKHTFFSKKKKKNSQDFCHFAKID</sequence>
<evidence type="ECO:0000256" key="2">
    <source>
        <dbReference type="ARBA" id="ARBA00023002"/>
    </source>
</evidence>
<dbReference type="Proteomes" id="UP000023152">
    <property type="component" value="Unassembled WGS sequence"/>
</dbReference>
<keyword evidence="2" id="KW-0560">Oxidoreductase</keyword>
<feature type="domain" description="GFO/IDH/MocA-like oxidoreductase" evidence="7">
    <location>
        <begin position="156"/>
        <end position="226"/>
    </location>
</feature>
<comment type="catalytic activity">
    <reaction evidence="5">
        <text>D-xylose + NADP(+) = D-xylono-1,5-lactone + NADPH + H(+)</text>
        <dbReference type="Rhea" id="RHEA:22000"/>
        <dbReference type="ChEBI" id="CHEBI:15378"/>
        <dbReference type="ChEBI" id="CHEBI:15867"/>
        <dbReference type="ChEBI" id="CHEBI:53455"/>
        <dbReference type="ChEBI" id="CHEBI:57783"/>
        <dbReference type="ChEBI" id="CHEBI:58349"/>
        <dbReference type="EC" id="1.1.1.179"/>
    </reaction>
</comment>
<feature type="domain" description="Gfo/Idh/MocA-like oxidoreductase N-terminal" evidence="6">
    <location>
        <begin position="12"/>
        <end position="101"/>
    </location>
</feature>
<organism evidence="8 9">
    <name type="scientific">Reticulomyxa filosa</name>
    <dbReference type="NCBI Taxonomy" id="46433"/>
    <lineage>
        <taxon>Eukaryota</taxon>
        <taxon>Sar</taxon>
        <taxon>Rhizaria</taxon>
        <taxon>Retaria</taxon>
        <taxon>Foraminifera</taxon>
        <taxon>Monothalamids</taxon>
        <taxon>Reticulomyxidae</taxon>
        <taxon>Reticulomyxa</taxon>
    </lineage>
</organism>
<dbReference type="SUPFAM" id="SSF51735">
    <property type="entry name" value="NAD(P)-binding Rossmann-fold domains"/>
    <property type="match status" value="1"/>
</dbReference>
<accession>X6M5P8</accession>
<dbReference type="AlphaFoldDB" id="X6M5P8"/>
<dbReference type="InterPro" id="IPR000683">
    <property type="entry name" value="Gfo/Idh/MocA-like_OxRdtase_N"/>
</dbReference>
<reference evidence="8 9" key="1">
    <citation type="journal article" date="2013" name="Curr. Biol.">
        <title>The Genome of the Foraminiferan Reticulomyxa filosa.</title>
        <authorList>
            <person name="Glockner G."/>
            <person name="Hulsmann N."/>
            <person name="Schleicher M."/>
            <person name="Noegel A.A."/>
            <person name="Eichinger L."/>
            <person name="Gallinger C."/>
            <person name="Pawlowski J."/>
            <person name="Sierra R."/>
            <person name="Euteneuer U."/>
            <person name="Pillet L."/>
            <person name="Moustafa A."/>
            <person name="Platzer M."/>
            <person name="Groth M."/>
            <person name="Szafranski K."/>
            <person name="Schliwa M."/>
        </authorList>
    </citation>
    <scope>NUCLEOTIDE SEQUENCE [LARGE SCALE GENOMIC DNA]</scope>
</reference>
<dbReference type="PANTHER" id="PTHR22604:SF105">
    <property type="entry name" value="TRANS-1,2-DIHYDROBENZENE-1,2-DIOL DEHYDROGENASE"/>
    <property type="match status" value="1"/>
</dbReference>
<dbReference type="InterPro" id="IPR055170">
    <property type="entry name" value="GFO_IDH_MocA-like_dom"/>
</dbReference>
<dbReference type="Pfam" id="PF01408">
    <property type="entry name" value="GFO_IDH_MocA"/>
    <property type="match status" value="1"/>
</dbReference>
<protein>
    <recommendedName>
        <fullName evidence="3">D-xylose 1-dehydrogenase (NADP(+), D-xylono-1,5-lactone-forming)</fullName>
        <ecNumber evidence="3">1.1.1.179</ecNumber>
    </recommendedName>
    <alternativeName>
        <fullName evidence="4">D-xylose-NADP dehydrogenase</fullName>
    </alternativeName>
</protein>
<dbReference type="Gene3D" id="3.40.50.720">
    <property type="entry name" value="NAD(P)-binding Rossmann-like Domain"/>
    <property type="match status" value="1"/>
</dbReference>
<proteinExistence type="inferred from homology"/>
<dbReference type="PANTHER" id="PTHR22604">
    <property type="entry name" value="OXIDOREDUCTASES"/>
    <property type="match status" value="1"/>
</dbReference>
<dbReference type="GO" id="GO:0047837">
    <property type="term" value="F:D-xylose 1-dehydrogenase (NADP+) activity"/>
    <property type="evidence" value="ECO:0007669"/>
    <property type="project" value="UniProtKB-EC"/>
</dbReference>